<evidence type="ECO:0000313" key="3">
    <source>
        <dbReference type="Proteomes" id="UP000011682"/>
    </source>
</evidence>
<name>S9P6S8_CYSF2</name>
<gene>
    <name evidence="2" type="ORF">D187_002211</name>
</gene>
<dbReference type="Proteomes" id="UP000011682">
    <property type="component" value="Unassembled WGS sequence"/>
</dbReference>
<feature type="compositionally biased region" description="Low complexity" evidence="1">
    <location>
        <begin position="28"/>
        <end position="44"/>
    </location>
</feature>
<dbReference type="AlphaFoldDB" id="S9P6S8"/>
<sequence length="135" mass="14678">MTSSSQGRIRRVFPPPSSSSEHGSAGLPRNPLRGGARAAAPRLASRGHFRARGCPPVIQTGRPQSCRCPAMRNPPLVALGDNGHLDWQWPTASISPWSCGAPSRRSRPRSSSRFIGAWMASPSWPRWLLRSTRSG</sequence>
<reference evidence="2" key="1">
    <citation type="submission" date="2013-05" db="EMBL/GenBank/DDBJ databases">
        <title>Genome assembly of Cystobacter fuscus DSM 2262.</title>
        <authorList>
            <person name="Sharma G."/>
            <person name="Khatri I."/>
            <person name="Kaur C."/>
            <person name="Mayilraj S."/>
            <person name="Subramanian S."/>
        </authorList>
    </citation>
    <scope>NUCLEOTIDE SEQUENCE [LARGE SCALE GENOMIC DNA]</scope>
    <source>
        <strain evidence="2">DSM 2262</strain>
    </source>
</reference>
<organism evidence="2 3">
    <name type="scientific">Cystobacter fuscus (strain ATCC 25194 / DSM 2262 / NBRC 100088 / M29)</name>
    <dbReference type="NCBI Taxonomy" id="1242864"/>
    <lineage>
        <taxon>Bacteria</taxon>
        <taxon>Pseudomonadati</taxon>
        <taxon>Myxococcota</taxon>
        <taxon>Myxococcia</taxon>
        <taxon>Myxococcales</taxon>
        <taxon>Cystobacterineae</taxon>
        <taxon>Archangiaceae</taxon>
        <taxon>Cystobacter</taxon>
    </lineage>
</organism>
<feature type="region of interest" description="Disordered" evidence="1">
    <location>
        <begin position="1"/>
        <end position="46"/>
    </location>
</feature>
<evidence type="ECO:0000313" key="2">
    <source>
        <dbReference type="EMBL" id="EPX60125.1"/>
    </source>
</evidence>
<dbReference type="EMBL" id="ANAH02000014">
    <property type="protein sequence ID" value="EPX60125.1"/>
    <property type="molecule type" value="Genomic_DNA"/>
</dbReference>
<accession>S9P6S8</accession>
<protein>
    <submittedName>
        <fullName evidence="2">Uncharacterized protein</fullName>
    </submittedName>
</protein>
<evidence type="ECO:0000256" key="1">
    <source>
        <dbReference type="SAM" id="MobiDB-lite"/>
    </source>
</evidence>
<comment type="caution">
    <text evidence="2">The sequence shown here is derived from an EMBL/GenBank/DDBJ whole genome shotgun (WGS) entry which is preliminary data.</text>
</comment>
<keyword evidence="3" id="KW-1185">Reference proteome</keyword>
<proteinExistence type="predicted"/>